<comment type="similarity">
    <text evidence="1">Belongs to the peptidase M16 family.</text>
</comment>
<dbReference type="InterPro" id="IPR011249">
    <property type="entry name" value="Metalloenz_LuxS/M16"/>
</dbReference>
<dbReference type="PANTHER" id="PTHR11851">
    <property type="entry name" value="METALLOPROTEASE"/>
    <property type="match status" value="1"/>
</dbReference>
<dbReference type="PANTHER" id="PTHR11851:SF49">
    <property type="entry name" value="MITOCHONDRIAL-PROCESSING PEPTIDASE SUBUNIT ALPHA"/>
    <property type="match status" value="1"/>
</dbReference>
<dbReference type="InterPro" id="IPR050361">
    <property type="entry name" value="MPP/UQCRC_Complex"/>
</dbReference>
<proteinExistence type="inferred from homology"/>
<dbReference type="Proteomes" id="UP001385951">
    <property type="component" value="Unassembled WGS sequence"/>
</dbReference>
<accession>A0AAW0GZ05</accession>
<dbReference type="GO" id="GO:0005739">
    <property type="term" value="C:mitochondrion"/>
    <property type="evidence" value="ECO:0007669"/>
    <property type="project" value="TreeGrafter"/>
</dbReference>
<sequence length="96" mass="11084">MPHLVHQLSLLLYSQIPKTELMRAKNQLKSSLVMALESRSVEVEDLGRQVLVHNRKVPVSEMCDKIDEVDQKAISRVGCSYFWPRAKQESHSCLHR</sequence>
<gene>
    <name evidence="2" type="ORF">QCA50_002253</name>
</gene>
<dbReference type="SUPFAM" id="SSF63411">
    <property type="entry name" value="LuxS/MPP-like metallohydrolase"/>
    <property type="match status" value="1"/>
</dbReference>
<dbReference type="GO" id="GO:0006627">
    <property type="term" value="P:protein processing involved in protein targeting to mitochondrion"/>
    <property type="evidence" value="ECO:0007669"/>
    <property type="project" value="TreeGrafter"/>
</dbReference>
<name>A0AAW0GZ05_9APHY</name>
<evidence type="ECO:0000313" key="3">
    <source>
        <dbReference type="Proteomes" id="UP001385951"/>
    </source>
</evidence>
<protein>
    <submittedName>
        <fullName evidence="2">Uncharacterized protein</fullName>
    </submittedName>
</protein>
<evidence type="ECO:0000256" key="1">
    <source>
        <dbReference type="ARBA" id="ARBA00007261"/>
    </source>
</evidence>
<dbReference type="AlphaFoldDB" id="A0AAW0GZ05"/>
<dbReference type="Gene3D" id="3.30.830.10">
    <property type="entry name" value="Metalloenzyme, LuxS/M16 peptidase-like"/>
    <property type="match status" value="1"/>
</dbReference>
<organism evidence="2 3">
    <name type="scientific">Cerrena zonata</name>
    <dbReference type="NCBI Taxonomy" id="2478898"/>
    <lineage>
        <taxon>Eukaryota</taxon>
        <taxon>Fungi</taxon>
        <taxon>Dikarya</taxon>
        <taxon>Basidiomycota</taxon>
        <taxon>Agaricomycotina</taxon>
        <taxon>Agaricomycetes</taxon>
        <taxon>Polyporales</taxon>
        <taxon>Cerrenaceae</taxon>
        <taxon>Cerrena</taxon>
    </lineage>
</organism>
<keyword evidence="3" id="KW-1185">Reference proteome</keyword>
<comment type="caution">
    <text evidence="2">The sequence shown here is derived from an EMBL/GenBank/DDBJ whole genome shotgun (WGS) entry which is preliminary data.</text>
</comment>
<reference evidence="2 3" key="1">
    <citation type="submission" date="2022-09" db="EMBL/GenBank/DDBJ databases">
        <authorList>
            <person name="Palmer J.M."/>
        </authorList>
    </citation>
    <scope>NUCLEOTIDE SEQUENCE [LARGE SCALE GENOMIC DNA]</scope>
    <source>
        <strain evidence="2 3">DSM 7382</strain>
    </source>
</reference>
<dbReference type="GO" id="GO:0046872">
    <property type="term" value="F:metal ion binding"/>
    <property type="evidence" value="ECO:0007669"/>
    <property type="project" value="InterPro"/>
</dbReference>
<dbReference type="EMBL" id="JASBNA010000002">
    <property type="protein sequence ID" value="KAK7695064.1"/>
    <property type="molecule type" value="Genomic_DNA"/>
</dbReference>
<evidence type="ECO:0000313" key="2">
    <source>
        <dbReference type="EMBL" id="KAK7695064.1"/>
    </source>
</evidence>